<evidence type="ECO:0000256" key="9">
    <source>
        <dbReference type="ARBA" id="ARBA00023136"/>
    </source>
</evidence>
<evidence type="ECO:0000259" key="15">
    <source>
        <dbReference type="Pfam" id="PF14849"/>
    </source>
</evidence>
<evidence type="ECO:0000313" key="16">
    <source>
        <dbReference type="EMBL" id="OGL46375.1"/>
    </source>
</evidence>
<dbReference type="InterPro" id="IPR028053">
    <property type="entry name" value="Membr_insert_YidC_N"/>
</dbReference>
<keyword evidence="9 13" id="KW-0472">Membrane</keyword>
<dbReference type="Pfam" id="PF14849">
    <property type="entry name" value="YidC_periplas"/>
    <property type="match status" value="1"/>
</dbReference>
<dbReference type="GO" id="GO:0005886">
    <property type="term" value="C:plasma membrane"/>
    <property type="evidence" value="ECO:0007669"/>
    <property type="project" value="UniProtKB-SubCell"/>
</dbReference>
<feature type="domain" description="Membrane insertase YidC/Oxa/ALB C-terminal" evidence="14">
    <location>
        <begin position="359"/>
        <end position="536"/>
    </location>
</feature>
<comment type="function">
    <text evidence="13">Required for the insertion and/or proper folding and/or complex formation of integral membrane proteins into the membrane. Involved in integration of membrane proteins that insert both dependently and independently of the Sec translocase complex, as well as at least some lipoproteins. Aids folding of multispanning membrane proteins.</text>
</comment>
<dbReference type="NCBIfam" id="TIGR03593">
    <property type="entry name" value="yidC_nterm"/>
    <property type="match status" value="1"/>
</dbReference>
<name>A0A1F7RXS8_9BACT</name>
<gene>
    <name evidence="13" type="primary">yidC</name>
    <name evidence="16" type="ORF">A2149_04135</name>
</gene>
<dbReference type="GO" id="GO:0032977">
    <property type="term" value="F:membrane insertase activity"/>
    <property type="evidence" value="ECO:0007669"/>
    <property type="project" value="InterPro"/>
</dbReference>
<dbReference type="CDD" id="cd19961">
    <property type="entry name" value="EcYidC-like_peri"/>
    <property type="match status" value="1"/>
</dbReference>
<evidence type="ECO:0000256" key="7">
    <source>
        <dbReference type="ARBA" id="ARBA00022927"/>
    </source>
</evidence>
<evidence type="ECO:0000256" key="11">
    <source>
        <dbReference type="ARBA" id="ARBA00033245"/>
    </source>
</evidence>
<comment type="subcellular location">
    <subcellularLocation>
        <location evidence="1">Cell inner membrane</location>
        <topology evidence="1">Multi-pass membrane protein</topology>
    </subcellularLocation>
    <subcellularLocation>
        <location evidence="13">Cell membrane</location>
        <topology evidence="13">Multi-pass membrane protein</topology>
    </subcellularLocation>
</comment>
<feature type="transmembrane region" description="Helical" evidence="13">
    <location>
        <begin position="469"/>
        <end position="486"/>
    </location>
</feature>
<dbReference type="PANTHER" id="PTHR12428:SF65">
    <property type="entry name" value="CYTOCHROME C OXIDASE ASSEMBLY PROTEIN COX18, MITOCHONDRIAL"/>
    <property type="match status" value="1"/>
</dbReference>
<feature type="transmembrane region" description="Helical" evidence="13">
    <location>
        <begin position="359"/>
        <end position="378"/>
    </location>
</feature>
<evidence type="ECO:0000256" key="2">
    <source>
        <dbReference type="ARBA" id="ARBA00010527"/>
    </source>
</evidence>
<dbReference type="PANTHER" id="PTHR12428">
    <property type="entry name" value="OXA1"/>
    <property type="match status" value="1"/>
</dbReference>
<evidence type="ECO:0000256" key="8">
    <source>
        <dbReference type="ARBA" id="ARBA00022989"/>
    </source>
</evidence>
<keyword evidence="5 13" id="KW-1003">Cell membrane</keyword>
<feature type="transmembrane region" description="Helical" evidence="13">
    <location>
        <begin position="428"/>
        <end position="449"/>
    </location>
</feature>
<dbReference type="PRINTS" id="PR01900">
    <property type="entry name" value="YIDCPROTEIN"/>
</dbReference>
<proteinExistence type="inferred from homology"/>
<feature type="domain" description="Membrane insertase YidC N-terminal" evidence="15">
    <location>
        <begin position="82"/>
        <end position="346"/>
    </location>
</feature>
<keyword evidence="10 13" id="KW-0143">Chaperone</keyword>
<keyword evidence="4 13" id="KW-0813">Transport</keyword>
<dbReference type="InterPro" id="IPR001708">
    <property type="entry name" value="YidC/ALB3/OXA1/COX18"/>
</dbReference>
<evidence type="ECO:0000256" key="1">
    <source>
        <dbReference type="ARBA" id="ARBA00004429"/>
    </source>
</evidence>
<reference evidence="16 17" key="1">
    <citation type="journal article" date="2016" name="Nat. Commun.">
        <title>Thousands of microbial genomes shed light on interconnected biogeochemical processes in an aquifer system.</title>
        <authorList>
            <person name="Anantharaman K."/>
            <person name="Brown C.T."/>
            <person name="Hug L.A."/>
            <person name="Sharon I."/>
            <person name="Castelle C.J."/>
            <person name="Probst A.J."/>
            <person name="Thomas B.C."/>
            <person name="Singh A."/>
            <person name="Wilkins M.J."/>
            <person name="Karaoz U."/>
            <person name="Brodie E.L."/>
            <person name="Williams K.H."/>
            <person name="Hubbard S.S."/>
            <person name="Banfield J.F."/>
        </authorList>
    </citation>
    <scope>NUCLEOTIDE SEQUENCE [LARGE SCALE GENOMIC DNA]</scope>
</reference>
<keyword evidence="6 13" id="KW-0812">Transmembrane</keyword>
<accession>A0A1F7RXS8</accession>
<evidence type="ECO:0000256" key="4">
    <source>
        <dbReference type="ARBA" id="ARBA00022448"/>
    </source>
</evidence>
<evidence type="ECO:0000313" key="17">
    <source>
        <dbReference type="Proteomes" id="UP000178435"/>
    </source>
</evidence>
<dbReference type="Gene3D" id="2.70.98.90">
    <property type="match status" value="1"/>
</dbReference>
<protein>
    <recommendedName>
        <fullName evidence="3 13">Membrane protein insertase YidC</fullName>
    </recommendedName>
    <alternativeName>
        <fullName evidence="12 13">Foldase YidC</fullName>
    </alternativeName>
    <alternativeName>
        <fullName evidence="11 13">Membrane integrase YidC</fullName>
    </alternativeName>
    <alternativeName>
        <fullName evidence="13">Membrane protein YidC</fullName>
    </alternativeName>
</protein>
<dbReference type="NCBIfam" id="TIGR03592">
    <property type="entry name" value="yidC_oxa1_cterm"/>
    <property type="match status" value="1"/>
</dbReference>
<comment type="caution">
    <text evidence="16">The sequence shown here is derived from an EMBL/GenBank/DDBJ whole genome shotgun (WGS) entry which is preliminary data.</text>
</comment>
<dbReference type="AlphaFoldDB" id="A0A1F7RXS8"/>
<dbReference type="Proteomes" id="UP000178435">
    <property type="component" value="Unassembled WGS sequence"/>
</dbReference>
<dbReference type="InterPro" id="IPR028055">
    <property type="entry name" value="YidC/Oxa/ALB_C"/>
</dbReference>
<dbReference type="Pfam" id="PF02096">
    <property type="entry name" value="60KD_IMP"/>
    <property type="match status" value="1"/>
</dbReference>
<keyword evidence="8 13" id="KW-1133">Transmembrane helix</keyword>
<dbReference type="EMBL" id="MGDF01000050">
    <property type="protein sequence ID" value="OGL46375.1"/>
    <property type="molecule type" value="Genomic_DNA"/>
</dbReference>
<organism evidence="16 17">
    <name type="scientific">Candidatus Schekmanbacteria bacterium RBG_16_38_11</name>
    <dbReference type="NCBI Taxonomy" id="1817880"/>
    <lineage>
        <taxon>Bacteria</taxon>
        <taxon>Candidatus Schekmaniibacteriota</taxon>
    </lineage>
</organism>
<comment type="similarity">
    <text evidence="2 13">Belongs to the OXA1/ALB3/YidC family. Type 1 subfamily.</text>
</comment>
<dbReference type="InterPro" id="IPR019998">
    <property type="entry name" value="Membr_insert_YidC"/>
</dbReference>
<evidence type="ECO:0000256" key="12">
    <source>
        <dbReference type="ARBA" id="ARBA00033342"/>
    </source>
</evidence>
<dbReference type="HAMAP" id="MF_01810">
    <property type="entry name" value="YidC_type1"/>
    <property type="match status" value="1"/>
</dbReference>
<dbReference type="GO" id="GO:0015031">
    <property type="term" value="P:protein transport"/>
    <property type="evidence" value="ECO:0007669"/>
    <property type="project" value="UniProtKB-KW"/>
</dbReference>
<dbReference type="GO" id="GO:0051205">
    <property type="term" value="P:protein insertion into membrane"/>
    <property type="evidence" value="ECO:0007669"/>
    <property type="project" value="TreeGrafter"/>
</dbReference>
<evidence type="ECO:0000256" key="6">
    <source>
        <dbReference type="ARBA" id="ARBA00022692"/>
    </source>
</evidence>
<sequence length="556" mass="63098">MQIRLIFFIILSLVIIMSYQYIFLPKPEDLAKGEKKTAEGVIDKNKVLSPAEPVPEVREKLIKTLGSSYPEKGQPTAQDQSIFIDTDLYQAKFSKNRAVLKELVLKKYNDKDGNRVKLIGKGEKEESPRTLDFVLTTNSSSPLSFTFDADKKSLNLSKNEPKGIIKFTSFSADGVEIIKSFKFDNDSYLMDINIEVKNLKEAPADFSSQIILGPHFYPGADTVDSSSHFGPIVDFNNKVIREKPEKIKEPVIFSNGNVGWIGIESKYFLASVMPEQKNFSAFMLNDKNKESLVGLQSAKSKIESNGKLSQSYKAYLGPKEFNELKAVKLENAIDFGWFGIFGIPLLQALNFFNSYLKNYGLSIIVITLIIKIFFIPFTQKSFKSMQAMQKLQPQIKALRERYKKEPQKLNQETMELYKKNKVNPLGGCLPMVLQIPVFIAFYNVLLSSIELRGAPFFLWIHDLSAKDPYYITPIIMGITMFIQQKMSPTSPDPKQAQIMLVMPVVFTFMFMSFPTGLVLYWTVNNLLTIGQQYLIMGKVSTKEGEEIKGKSKKKRT</sequence>
<keyword evidence="7 13" id="KW-0653">Protein transport</keyword>
<evidence type="ECO:0000256" key="13">
    <source>
        <dbReference type="HAMAP-Rule" id="MF_01810"/>
    </source>
</evidence>
<dbReference type="PRINTS" id="PR00701">
    <property type="entry name" value="60KDINNERMP"/>
</dbReference>
<feature type="transmembrane region" description="Helical" evidence="13">
    <location>
        <begin position="498"/>
        <end position="523"/>
    </location>
</feature>
<dbReference type="InterPro" id="IPR038221">
    <property type="entry name" value="YidC_periplasmic_sf"/>
</dbReference>
<evidence type="ECO:0000256" key="10">
    <source>
        <dbReference type="ARBA" id="ARBA00023186"/>
    </source>
</evidence>
<evidence type="ECO:0000256" key="5">
    <source>
        <dbReference type="ARBA" id="ARBA00022475"/>
    </source>
</evidence>
<feature type="transmembrane region" description="Helical" evidence="13">
    <location>
        <begin position="335"/>
        <end position="353"/>
    </location>
</feature>
<dbReference type="InterPro" id="IPR047196">
    <property type="entry name" value="YidC_ALB_C"/>
</dbReference>
<feature type="transmembrane region" description="Helical" evidence="13">
    <location>
        <begin position="6"/>
        <end position="24"/>
    </location>
</feature>
<comment type="subunit">
    <text evidence="13">Interacts with the Sec translocase complex via SecD. Specifically interacts with transmembrane segments of nascent integral membrane proteins during membrane integration.</text>
</comment>
<evidence type="ECO:0000256" key="3">
    <source>
        <dbReference type="ARBA" id="ARBA00015325"/>
    </source>
</evidence>
<dbReference type="CDD" id="cd20070">
    <property type="entry name" value="5TM_YidC_Alb3"/>
    <property type="match status" value="1"/>
</dbReference>
<evidence type="ECO:0000259" key="14">
    <source>
        <dbReference type="Pfam" id="PF02096"/>
    </source>
</evidence>